<dbReference type="PROSITE" id="PS50850">
    <property type="entry name" value="MFS"/>
    <property type="match status" value="1"/>
</dbReference>
<dbReference type="InterPro" id="IPR050814">
    <property type="entry name" value="Myo-inositol_Transporter"/>
</dbReference>
<keyword evidence="12" id="KW-1185">Reference proteome</keyword>
<dbReference type="InterPro" id="IPR020846">
    <property type="entry name" value="MFS_dom"/>
</dbReference>
<feature type="transmembrane region" description="Helical" evidence="10">
    <location>
        <begin position="86"/>
        <end position="103"/>
    </location>
</feature>
<evidence type="ECO:0000256" key="8">
    <source>
        <dbReference type="ARBA" id="ARBA00023136"/>
    </source>
</evidence>
<feature type="transmembrane region" description="Helical" evidence="10">
    <location>
        <begin position="286"/>
        <end position="310"/>
    </location>
</feature>
<dbReference type="PROSITE" id="PS00086">
    <property type="entry name" value="CYTOCHROME_P450"/>
    <property type="match status" value="1"/>
</dbReference>
<keyword evidence="7" id="KW-0503">Monooxygenase</keyword>
<comment type="similarity">
    <text evidence="2">Belongs to the cytochrome P450 family.</text>
</comment>
<keyword evidence="8 10" id="KW-0472">Membrane</keyword>
<dbReference type="InterPro" id="IPR005828">
    <property type="entry name" value="MFS_sugar_transport-like"/>
</dbReference>
<comment type="subcellular location">
    <subcellularLocation>
        <location evidence="1">Membrane</location>
        <topology evidence="1">Multi-pass membrane protein</topology>
    </subcellularLocation>
</comment>
<keyword evidence="4" id="KW-0813">Transport</keyword>
<organism evidence="12 13">
    <name type="scientific">Meloidogyne javanica</name>
    <name type="common">Root-knot nematode worm</name>
    <dbReference type="NCBI Taxonomy" id="6303"/>
    <lineage>
        <taxon>Eukaryota</taxon>
        <taxon>Metazoa</taxon>
        <taxon>Ecdysozoa</taxon>
        <taxon>Nematoda</taxon>
        <taxon>Chromadorea</taxon>
        <taxon>Rhabditida</taxon>
        <taxon>Tylenchina</taxon>
        <taxon>Tylenchomorpha</taxon>
        <taxon>Tylenchoidea</taxon>
        <taxon>Meloidogynidae</taxon>
        <taxon>Meloidogyninae</taxon>
        <taxon>Meloidogyne</taxon>
        <taxon>Meloidogyne incognita group</taxon>
    </lineage>
</organism>
<reference evidence="13" key="1">
    <citation type="submission" date="2022-11" db="UniProtKB">
        <authorList>
            <consortium name="WormBaseParasite"/>
        </authorList>
    </citation>
    <scope>IDENTIFICATION</scope>
</reference>
<keyword evidence="9" id="KW-0349">Heme</keyword>
<dbReference type="GO" id="GO:0005506">
    <property type="term" value="F:iron ion binding"/>
    <property type="evidence" value="ECO:0007669"/>
    <property type="project" value="InterPro"/>
</dbReference>
<keyword evidence="5 10" id="KW-0812">Transmembrane</keyword>
<comment type="similarity">
    <text evidence="3">Belongs to the major facilitator superfamily. Sugar transporter (TC 2.A.1.1) family.</text>
</comment>
<dbReference type="GO" id="GO:0016705">
    <property type="term" value="F:oxidoreductase activity, acting on paired donors, with incorporation or reduction of molecular oxygen"/>
    <property type="evidence" value="ECO:0007669"/>
    <property type="project" value="InterPro"/>
</dbReference>
<evidence type="ECO:0000256" key="5">
    <source>
        <dbReference type="ARBA" id="ARBA00022692"/>
    </source>
</evidence>
<dbReference type="PANTHER" id="PTHR48020">
    <property type="entry name" value="PROTON MYO-INOSITOL COTRANSPORTER"/>
    <property type="match status" value="1"/>
</dbReference>
<dbReference type="SUPFAM" id="SSF103473">
    <property type="entry name" value="MFS general substrate transporter"/>
    <property type="match status" value="1"/>
</dbReference>
<feature type="transmembrane region" description="Helical" evidence="10">
    <location>
        <begin position="175"/>
        <end position="198"/>
    </location>
</feature>
<evidence type="ECO:0000256" key="1">
    <source>
        <dbReference type="ARBA" id="ARBA00004141"/>
    </source>
</evidence>
<dbReference type="Pfam" id="PF00083">
    <property type="entry name" value="Sugar_tr"/>
    <property type="match status" value="1"/>
</dbReference>
<feature type="transmembrane region" description="Helical" evidence="10">
    <location>
        <begin position="322"/>
        <end position="346"/>
    </location>
</feature>
<dbReference type="Gene3D" id="1.20.1250.20">
    <property type="entry name" value="MFS general substrate transporter like domains"/>
    <property type="match status" value="1"/>
</dbReference>
<dbReference type="WBParaSite" id="scaffold104_cov161.g281">
    <property type="protein sequence ID" value="scaffold104_cov161.g281"/>
    <property type="gene ID" value="scaffold104_cov161.g281"/>
</dbReference>
<protein>
    <submittedName>
        <fullName evidence="13">Major facilitator superfamily (MFS) profile domain-containing protein</fullName>
    </submittedName>
</protein>
<feature type="transmembrane region" description="Helical" evidence="10">
    <location>
        <begin position="144"/>
        <end position="169"/>
    </location>
</feature>
<evidence type="ECO:0000313" key="13">
    <source>
        <dbReference type="WBParaSite" id="scaffold104_cov161.g281"/>
    </source>
</evidence>
<keyword evidence="6 10" id="KW-1133">Transmembrane helix</keyword>
<evidence type="ECO:0000256" key="2">
    <source>
        <dbReference type="ARBA" id="ARBA00010617"/>
    </source>
</evidence>
<dbReference type="InterPro" id="IPR036259">
    <property type="entry name" value="MFS_trans_sf"/>
</dbReference>
<dbReference type="SUPFAM" id="SSF48264">
    <property type="entry name" value="Cytochrome P450"/>
    <property type="match status" value="1"/>
</dbReference>
<feature type="transmembrane region" description="Helical" evidence="10">
    <location>
        <begin position="446"/>
        <end position="470"/>
    </location>
</feature>
<feature type="transmembrane region" description="Helical" evidence="10">
    <location>
        <begin position="383"/>
        <end position="407"/>
    </location>
</feature>
<dbReference type="GO" id="GO:0020037">
    <property type="term" value="F:heme binding"/>
    <property type="evidence" value="ECO:0007669"/>
    <property type="project" value="InterPro"/>
</dbReference>
<sequence length="854" mass="94706">MTATVSPTELDLELEIAGKLAANDVANQSQQKRRVSKQIEIPFMRRELGLTPAGVGLITSCFLVGAAFGSIFGGRLADRFGRKRTLVLNEILFILGTLGTSLAPNFETVLATRLFHGFSSGGITSVAPVLLAETSTPEQRSQSVTMALLILVFGEFCVFVVGAILGNIWYENDAIWRWINVLIVIPAVILVILHILIVPESPRWLAQNGKANLAWKTLRRMRRSSAQTRHELREIDAAINNINNNITTITNPQLGENGDIEKLENKPTTKKAGISDILTVSWLRTVLLVGIAVAITQQAYGVAIGMLYGTEVLREAGLDTKMALIANIGIGLISFLASWAGLLVVSRVGRRSLLIFGQIGTLSAHLAIVVCSAILPYGTARGWATFGLLLPFLAFSQGAISTVTWLMSAEIFPLSMRGIGTGICMLSAWTTACTISQLFPICVNNFGQAITFSGFFIFGSILLIFTWLYLPETRNKTLEQLECQFQNGDWLALKKPGISNAERRLNRKAAEAREEDEDEKKNRQVFLRQAEPAGGPTRGENHGMTRTNGDEWRFLRRSSLNILRDLGMGRSKLDELMKPEFRKLSAKIRTEKSNGVKAHDLSKLIVELNGSAIELLLFGHPIEEEKMENFTKLYEDLKTFITLVPCDEALRNLCFDLYIASNVGNYAKTNGLITKAIEQLNNNESGDLCLDYICSAISLEHRPKLIYTNAVVNETLRLVNLVPFNLGHLALEDLNVGKFVLPKGTFMIPQVSDVLFDPKIYPNPLNFEPERYIDNEGKLKKADELIAFGVGKRQCAGEALARMMLFLFAANFFLAYKLLPEDPLKPPSIEKLGGLTVYVKEKYKLRIEPYLDLF</sequence>
<keyword evidence="9" id="KW-0408">Iron</keyword>
<evidence type="ECO:0000256" key="4">
    <source>
        <dbReference type="ARBA" id="ARBA00022448"/>
    </source>
</evidence>
<feature type="binding site" description="axial binding residue" evidence="9">
    <location>
        <position position="795"/>
    </location>
    <ligand>
        <name>heme</name>
        <dbReference type="ChEBI" id="CHEBI:30413"/>
    </ligand>
    <ligandPart>
        <name>Fe</name>
        <dbReference type="ChEBI" id="CHEBI:18248"/>
    </ligandPart>
</feature>
<feature type="transmembrane region" description="Helical" evidence="10">
    <location>
        <begin position="53"/>
        <end position="74"/>
    </location>
</feature>
<dbReference type="Proteomes" id="UP000887561">
    <property type="component" value="Unplaced"/>
</dbReference>
<evidence type="ECO:0000256" key="10">
    <source>
        <dbReference type="SAM" id="Phobius"/>
    </source>
</evidence>
<evidence type="ECO:0000259" key="11">
    <source>
        <dbReference type="PROSITE" id="PS50850"/>
    </source>
</evidence>
<dbReference type="PRINTS" id="PR00385">
    <property type="entry name" value="P450"/>
</dbReference>
<dbReference type="Gene3D" id="1.10.630.10">
    <property type="entry name" value="Cytochrome P450"/>
    <property type="match status" value="2"/>
</dbReference>
<comment type="cofactor">
    <cofactor evidence="9">
        <name>heme</name>
        <dbReference type="ChEBI" id="CHEBI:30413"/>
    </cofactor>
</comment>
<feature type="domain" description="Major facilitator superfamily (MFS) profile" evidence="11">
    <location>
        <begin position="10"/>
        <end position="474"/>
    </location>
</feature>
<keyword evidence="7" id="KW-0560">Oxidoreductase</keyword>
<dbReference type="InterPro" id="IPR005829">
    <property type="entry name" value="Sugar_transporter_CS"/>
</dbReference>
<proteinExistence type="inferred from homology"/>
<dbReference type="PROSITE" id="PS00217">
    <property type="entry name" value="SUGAR_TRANSPORT_2"/>
    <property type="match status" value="1"/>
</dbReference>
<name>A0A915LF59_MELJA</name>
<dbReference type="GO" id="GO:0016020">
    <property type="term" value="C:membrane"/>
    <property type="evidence" value="ECO:0007669"/>
    <property type="project" value="UniProtKB-SubCell"/>
</dbReference>
<dbReference type="InterPro" id="IPR017972">
    <property type="entry name" value="Cyt_P450_CS"/>
</dbReference>
<dbReference type="GO" id="GO:0022857">
    <property type="term" value="F:transmembrane transporter activity"/>
    <property type="evidence" value="ECO:0007669"/>
    <property type="project" value="InterPro"/>
</dbReference>
<dbReference type="PRINTS" id="PR00463">
    <property type="entry name" value="EP450I"/>
</dbReference>
<dbReference type="InterPro" id="IPR001128">
    <property type="entry name" value="Cyt_P450"/>
</dbReference>
<evidence type="ECO:0000256" key="6">
    <source>
        <dbReference type="ARBA" id="ARBA00022989"/>
    </source>
</evidence>
<dbReference type="GO" id="GO:0004497">
    <property type="term" value="F:monooxygenase activity"/>
    <property type="evidence" value="ECO:0007669"/>
    <property type="project" value="UniProtKB-KW"/>
</dbReference>
<dbReference type="InterPro" id="IPR036396">
    <property type="entry name" value="Cyt_P450_sf"/>
</dbReference>
<evidence type="ECO:0000256" key="9">
    <source>
        <dbReference type="PIRSR" id="PIRSR602401-1"/>
    </source>
</evidence>
<feature type="transmembrane region" description="Helical" evidence="10">
    <location>
        <begin position="353"/>
        <end position="377"/>
    </location>
</feature>
<evidence type="ECO:0000256" key="7">
    <source>
        <dbReference type="ARBA" id="ARBA00023033"/>
    </source>
</evidence>
<dbReference type="PANTHER" id="PTHR48020:SF12">
    <property type="entry name" value="PROTON MYO-INOSITOL COTRANSPORTER"/>
    <property type="match status" value="1"/>
</dbReference>
<feature type="transmembrane region" description="Helical" evidence="10">
    <location>
        <begin position="419"/>
        <end position="440"/>
    </location>
</feature>
<accession>A0A915LF59</accession>
<feature type="transmembrane region" description="Helical" evidence="10">
    <location>
        <begin position="115"/>
        <end position="132"/>
    </location>
</feature>
<evidence type="ECO:0000256" key="3">
    <source>
        <dbReference type="ARBA" id="ARBA00010992"/>
    </source>
</evidence>
<evidence type="ECO:0000313" key="12">
    <source>
        <dbReference type="Proteomes" id="UP000887561"/>
    </source>
</evidence>
<dbReference type="Pfam" id="PF00067">
    <property type="entry name" value="p450"/>
    <property type="match status" value="2"/>
</dbReference>
<feature type="transmembrane region" description="Helical" evidence="10">
    <location>
        <begin position="799"/>
        <end position="819"/>
    </location>
</feature>
<dbReference type="AlphaFoldDB" id="A0A915LF59"/>
<dbReference type="InterPro" id="IPR002401">
    <property type="entry name" value="Cyt_P450_E_grp-I"/>
</dbReference>
<keyword evidence="9" id="KW-0479">Metal-binding</keyword>